<evidence type="ECO:0000259" key="6">
    <source>
        <dbReference type="Pfam" id="PF04932"/>
    </source>
</evidence>
<feature type="transmembrane region" description="Helical" evidence="5">
    <location>
        <begin position="154"/>
        <end position="172"/>
    </location>
</feature>
<feature type="transmembrane region" description="Helical" evidence="5">
    <location>
        <begin position="184"/>
        <end position="202"/>
    </location>
</feature>
<dbReference type="InterPro" id="IPR007016">
    <property type="entry name" value="O-antigen_ligase-rel_domated"/>
</dbReference>
<protein>
    <submittedName>
        <fullName evidence="7">O-antigen ligase family protein</fullName>
    </submittedName>
</protein>
<feature type="transmembrane region" description="Helical" evidence="5">
    <location>
        <begin position="95"/>
        <end position="115"/>
    </location>
</feature>
<accession>A0A845SN91</accession>
<feature type="transmembrane region" description="Helical" evidence="5">
    <location>
        <begin position="122"/>
        <end position="142"/>
    </location>
</feature>
<dbReference type="GO" id="GO:0016874">
    <property type="term" value="F:ligase activity"/>
    <property type="evidence" value="ECO:0007669"/>
    <property type="project" value="UniProtKB-KW"/>
</dbReference>
<reference evidence="7 8" key="2">
    <citation type="submission" date="2020-02" db="EMBL/GenBank/DDBJ databases">
        <title>The new genus of Enterobacteriales.</title>
        <authorList>
            <person name="Kim I.S."/>
        </authorList>
    </citation>
    <scope>NUCLEOTIDE SEQUENCE [LARGE SCALE GENOMIC DNA]</scope>
    <source>
        <strain evidence="7 8">SAP-6</strain>
    </source>
</reference>
<keyword evidence="8" id="KW-1185">Reference proteome</keyword>
<dbReference type="PANTHER" id="PTHR37422:SF13">
    <property type="entry name" value="LIPOPOLYSACCHARIDE BIOSYNTHESIS PROTEIN PA4999-RELATED"/>
    <property type="match status" value="1"/>
</dbReference>
<dbReference type="EMBL" id="WUBS01000010">
    <property type="protein sequence ID" value="NDL64071.1"/>
    <property type="molecule type" value="Genomic_DNA"/>
</dbReference>
<keyword evidence="3 5" id="KW-1133">Transmembrane helix</keyword>
<keyword evidence="2 5" id="KW-0812">Transmembrane</keyword>
<evidence type="ECO:0000313" key="7">
    <source>
        <dbReference type="EMBL" id="NDL64071.1"/>
    </source>
</evidence>
<organism evidence="7 8">
    <name type="scientific">Acerihabitans arboris</name>
    <dbReference type="NCBI Taxonomy" id="2691583"/>
    <lineage>
        <taxon>Bacteria</taxon>
        <taxon>Pseudomonadati</taxon>
        <taxon>Pseudomonadota</taxon>
        <taxon>Gammaproteobacteria</taxon>
        <taxon>Enterobacterales</taxon>
        <taxon>Pectobacteriaceae</taxon>
        <taxon>Acerihabitans</taxon>
    </lineage>
</organism>
<evidence type="ECO:0000313" key="8">
    <source>
        <dbReference type="Proteomes" id="UP000461443"/>
    </source>
</evidence>
<comment type="caution">
    <text evidence="7">The sequence shown here is derived from an EMBL/GenBank/DDBJ whole genome shotgun (WGS) entry which is preliminary data.</text>
</comment>
<dbReference type="GO" id="GO:0016020">
    <property type="term" value="C:membrane"/>
    <property type="evidence" value="ECO:0007669"/>
    <property type="project" value="UniProtKB-SubCell"/>
</dbReference>
<comment type="subcellular location">
    <subcellularLocation>
        <location evidence="1">Membrane</location>
        <topology evidence="1">Multi-pass membrane protein</topology>
    </subcellularLocation>
</comment>
<dbReference type="InterPro" id="IPR051533">
    <property type="entry name" value="WaaL-like"/>
</dbReference>
<feature type="transmembrane region" description="Helical" evidence="5">
    <location>
        <begin position="214"/>
        <end position="240"/>
    </location>
</feature>
<sequence>MRLSGNPGSFTTSRLGYWCGGTACLLGASIPLSTLLMNLALVSVMLCLLCARPLAWRWSLWRRPLIWLPALMLLMMVVSLWHQDNDAGGLIVKKYLKLLYILPLASFFLQQRLLAGLFLRGFLWANGLVLAISLAGGLRWLASWQMDAANPIVFKLHITQNFFMSLSALFWLSLACGHTGRRRVAYGLLVLLAVYNVLFQVWGRTGYLALLAGAAVWVCLALGRWRGGLLAALAALALLLPNRATDRMLLGVGEIHQCLRAIRQGDSAGCDSSMGLRARFTAQSLRMIGDAPLVGHGAGSFCSGKTQSGYYFNAHNEFLMQATQSGLIGLGIYLAWLYQGFHAAWRLAPLARNSVMAVLSSYLVGNLFNSFLLDSAESLFFIALTAILAGCPPALRQFYGETSNTPRCRWWR</sequence>
<feature type="transmembrane region" description="Helical" evidence="5">
    <location>
        <begin position="35"/>
        <end position="54"/>
    </location>
</feature>
<feature type="domain" description="O-antigen ligase-related" evidence="6">
    <location>
        <begin position="203"/>
        <end position="334"/>
    </location>
</feature>
<evidence type="ECO:0000256" key="5">
    <source>
        <dbReference type="SAM" id="Phobius"/>
    </source>
</evidence>
<evidence type="ECO:0000256" key="2">
    <source>
        <dbReference type="ARBA" id="ARBA00022692"/>
    </source>
</evidence>
<keyword evidence="4 5" id="KW-0472">Membrane</keyword>
<gene>
    <name evidence="7" type="ORF">GRH90_15105</name>
</gene>
<name>A0A845SN91_9GAMM</name>
<feature type="transmembrane region" description="Helical" evidence="5">
    <location>
        <begin position="66"/>
        <end position="83"/>
    </location>
</feature>
<reference evidence="7 8" key="1">
    <citation type="submission" date="2019-12" db="EMBL/GenBank/DDBJ databases">
        <authorList>
            <person name="Lee S.D."/>
        </authorList>
    </citation>
    <scope>NUCLEOTIDE SEQUENCE [LARGE SCALE GENOMIC DNA]</scope>
    <source>
        <strain evidence="7 8">SAP-6</strain>
    </source>
</reference>
<dbReference type="Proteomes" id="UP000461443">
    <property type="component" value="Unassembled WGS sequence"/>
</dbReference>
<dbReference type="RefSeq" id="WP_162366787.1">
    <property type="nucleotide sequence ID" value="NZ_WUBS01000010.1"/>
</dbReference>
<dbReference type="PANTHER" id="PTHR37422">
    <property type="entry name" value="TEICHURONIC ACID BIOSYNTHESIS PROTEIN TUAE"/>
    <property type="match status" value="1"/>
</dbReference>
<evidence type="ECO:0000256" key="3">
    <source>
        <dbReference type="ARBA" id="ARBA00022989"/>
    </source>
</evidence>
<dbReference type="Pfam" id="PF04932">
    <property type="entry name" value="Wzy_C"/>
    <property type="match status" value="1"/>
</dbReference>
<keyword evidence="7" id="KW-0436">Ligase</keyword>
<feature type="transmembrane region" description="Helical" evidence="5">
    <location>
        <begin position="379"/>
        <end position="399"/>
    </location>
</feature>
<dbReference type="AlphaFoldDB" id="A0A845SN91"/>
<evidence type="ECO:0000256" key="4">
    <source>
        <dbReference type="ARBA" id="ARBA00023136"/>
    </source>
</evidence>
<proteinExistence type="predicted"/>
<evidence type="ECO:0000256" key="1">
    <source>
        <dbReference type="ARBA" id="ARBA00004141"/>
    </source>
</evidence>